<name>A0A974DC02_XENLA</name>
<keyword evidence="1" id="KW-1133">Transmembrane helix</keyword>
<dbReference type="Proteomes" id="UP000694892">
    <property type="component" value="Chromosome 3L"/>
</dbReference>
<proteinExistence type="predicted"/>
<accession>A0A974DC02</accession>
<dbReference type="AlphaFoldDB" id="A0A974DC02"/>
<dbReference type="EMBL" id="CM004470">
    <property type="protein sequence ID" value="OCT89289.1"/>
    <property type="molecule type" value="Genomic_DNA"/>
</dbReference>
<evidence type="ECO:0000256" key="1">
    <source>
        <dbReference type="SAM" id="Phobius"/>
    </source>
</evidence>
<keyword evidence="1" id="KW-0472">Membrane</keyword>
<evidence type="ECO:0000313" key="2">
    <source>
        <dbReference type="EMBL" id="OCT89289.1"/>
    </source>
</evidence>
<protein>
    <submittedName>
        <fullName evidence="2">Uncharacterized protein</fullName>
    </submittedName>
</protein>
<gene>
    <name evidence="2" type="ORF">XELAEV_18017910mg</name>
</gene>
<sequence>MSTSLALWKGNNPMCINTSKLKCTVFVLQAGSWTGNVLHRNIYSILLQISSISFVYMAHVSLPIPYALLIVTFLHKP</sequence>
<organism evidence="2 3">
    <name type="scientific">Xenopus laevis</name>
    <name type="common">African clawed frog</name>
    <dbReference type="NCBI Taxonomy" id="8355"/>
    <lineage>
        <taxon>Eukaryota</taxon>
        <taxon>Metazoa</taxon>
        <taxon>Chordata</taxon>
        <taxon>Craniata</taxon>
        <taxon>Vertebrata</taxon>
        <taxon>Euteleostomi</taxon>
        <taxon>Amphibia</taxon>
        <taxon>Batrachia</taxon>
        <taxon>Anura</taxon>
        <taxon>Pipoidea</taxon>
        <taxon>Pipidae</taxon>
        <taxon>Xenopodinae</taxon>
        <taxon>Xenopus</taxon>
        <taxon>Xenopus</taxon>
    </lineage>
</organism>
<evidence type="ECO:0000313" key="3">
    <source>
        <dbReference type="Proteomes" id="UP000694892"/>
    </source>
</evidence>
<keyword evidence="1" id="KW-0812">Transmembrane</keyword>
<feature type="transmembrane region" description="Helical" evidence="1">
    <location>
        <begin position="54"/>
        <end position="74"/>
    </location>
</feature>
<reference evidence="3" key="1">
    <citation type="journal article" date="2016" name="Nature">
        <title>Genome evolution in the allotetraploid frog Xenopus laevis.</title>
        <authorList>
            <person name="Session A.M."/>
            <person name="Uno Y."/>
            <person name="Kwon T."/>
            <person name="Chapman J.A."/>
            <person name="Toyoda A."/>
            <person name="Takahashi S."/>
            <person name="Fukui A."/>
            <person name="Hikosaka A."/>
            <person name="Suzuki A."/>
            <person name="Kondo M."/>
            <person name="van Heeringen S.J."/>
            <person name="Quigley I."/>
            <person name="Heinz S."/>
            <person name="Ogino H."/>
            <person name="Ochi H."/>
            <person name="Hellsten U."/>
            <person name="Lyons J.B."/>
            <person name="Simakov O."/>
            <person name="Putnam N."/>
            <person name="Stites J."/>
            <person name="Kuroki Y."/>
            <person name="Tanaka T."/>
            <person name="Michiue T."/>
            <person name="Watanabe M."/>
            <person name="Bogdanovic O."/>
            <person name="Lister R."/>
            <person name="Georgiou G."/>
            <person name="Paranjpe S.S."/>
            <person name="van Kruijsbergen I."/>
            <person name="Shu S."/>
            <person name="Carlson J."/>
            <person name="Kinoshita T."/>
            <person name="Ohta Y."/>
            <person name="Mawaribuchi S."/>
            <person name="Jenkins J."/>
            <person name="Grimwood J."/>
            <person name="Schmutz J."/>
            <person name="Mitros T."/>
            <person name="Mozaffari S.V."/>
            <person name="Suzuki Y."/>
            <person name="Haramoto Y."/>
            <person name="Yamamoto T.S."/>
            <person name="Takagi C."/>
            <person name="Heald R."/>
            <person name="Miller K."/>
            <person name="Haudenschild C."/>
            <person name="Kitzman J."/>
            <person name="Nakayama T."/>
            <person name="Izutsu Y."/>
            <person name="Robert J."/>
            <person name="Fortriede J."/>
            <person name="Burns K."/>
            <person name="Lotay V."/>
            <person name="Karimi K."/>
            <person name="Yasuoka Y."/>
            <person name="Dichmann D.S."/>
            <person name="Flajnik M.F."/>
            <person name="Houston D.W."/>
            <person name="Shendure J."/>
            <person name="DuPasquier L."/>
            <person name="Vize P.D."/>
            <person name="Zorn A.M."/>
            <person name="Ito M."/>
            <person name="Marcotte E.M."/>
            <person name="Wallingford J.B."/>
            <person name="Ito Y."/>
            <person name="Asashima M."/>
            <person name="Ueno N."/>
            <person name="Matsuda Y."/>
            <person name="Veenstra G.J."/>
            <person name="Fujiyama A."/>
            <person name="Harland R.M."/>
            <person name="Taira M."/>
            <person name="Rokhsar D.S."/>
        </authorList>
    </citation>
    <scope>NUCLEOTIDE SEQUENCE [LARGE SCALE GENOMIC DNA]</scope>
    <source>
        <strain evidence="3">J</strain>
    </source>
</reference>